<evidence type="ECO:0000313" key="1">
    <source>
        <dbReference type="EMBL" id="EXU76759.1"/>
    </source>
</evidence>
<dbReference type="RefSeq" id="WP_034934427.1">
    <property type="nucleotide sequence ID" value="NZ_JFHN01000023.1"/>
</dbReference>
<evidence type="ECO:0000313" key="2">
    <source>
        <dbReference type="Proteomes" id="UP000019918"/>
    </source>
</evidence>
<gene>
    <name evidence="1" type="ORF">BG55_03805</name>
</gene>
<proteinExistence type="predicted"/>
<accession>A0A014MFA6</accession>
<protein>
    <submittedName>
        <fullName evidence="1">Uncharacterized protein</fullName>
    </submittedName>
</protein>
<comment type="caution">
    <text evidence="1">The sequence shown here is derived from an EMBL/GenBank/DDBJ whole genome shotgun (WGS) entry which is preliminary data.</text>
</comment>
<dbReference type="SUPFAM" id="SSF56399">
    <property type="entry name" value="ADP-ribosylation"/>
    <property type="match status" value="1"/>
</dbReference>
<dbReference type="AlphaFoldDB" id="A0A014MFA6"/>
<organism evidence="1 2">
    <name type="scientific">Erwinia mallotivora</name>
    <dbReference type="NCBI Taxonomy" id="69222"/>
    <lineage>
        <taxon>Bacteria</taxon>
        <taxon>Pseudomonadati</taxon>
        <taxon>Pseudomonadota</taxon>
        <taxon>Gammaproteobacteria</taxon>
        <taxon>Enterobacterales</taxon>
        <taxon>Erwiniaceae</taxon>
        <taxon>Erwinia</taxon>
    </lineage>
</organism>
<dbReference type="STRING" id="69222.BG55_03805"/>
<dbReference type="Proteomes" id="UP000019918">
    <property type="component" value="Unassembled WGS sequence"/>
</dbReference>
<sequence length="197" mass="22250">MKPFNSKPSVVYGYHGLDKEVAYDILNNNSEFLLSDNSYDWLSGGVYFWENNYERAMDYAIESSSRKDSKIKTPFVLGAVIDLGTCLDLLDHSDIEFVKEVYELFVEYSAATNAPLPVNSSFNLKVNDLMKRELDCAVLSHAKELASQNGITIDTVRAAFQEGNPIYPTANFYDKTHIQIAVINPKCIKGIYLPREI</sequence>
<dbReference type="EMBL" id="JFHN01000023">
    <property type="protein sequence ID" value="EXU76759.1"/>
    <property type="molecule type" value="Genomic_DNA"/>
</dbReference>
<dbReference type="OrthoDB" id="9800843at2"/>
<name>A0A014MFA6_9GAMM</name>
<reference evidence="1 2" key="1">
    <citation type="submission" date="2014-02" db="EMBL/GenBank/DDBJ databases">
        <title>Draft genome of Erwinia mallotivora strain BT-MARDI, a papaya dieback pathogen.</title>
        <authorList>
            <person name="Redzuan R."/>
            <person name="Abu Bakar N."/>
            <person name="Badrun R."/>
            <person name="Mohd Raih M.F."/>
            <person name="Rozano L."/>
            <person name="Mat Amin N."/>
        </authorList>
    </citation>
    <scope>NUCLEOTIDE SEQUENCE [LARGE SCALE GENOMIC DNA]</scope>
    <source>
        <strain evidence="1 2">BT-MARDI</strain>
    </source>
</reference>
<keyword evidence="2" id="KW-1185">Reference proteome</keyword>